<dbReference type="GO" id="GO:0016567">
    <property type="term" value="P:protein ubiquitination"/>
    <property type="evidence" value="ECO:0007669"/>
    <property type="project" value="TreeGrafter"/>
</dbReference>
<keyword evidence="4" id="KW-0479">Metal-binding</keyword>
<evidence type="ECO:0000256" key="3">
    <source>
        <dbReference type="ARBA" id="ARBA00022679"/>
    </source>
</evidence>
<evidence type="ECO:0000256" key="4">
    <source>
        <dbReference type="ARBA" id="ARBA00022723"/>
    </source>
</evidence>
<reference evidence="10" key="1">
    <citation type="submission" date="2021-01" db="EMBL/GenBank/DDBJ databases">
        <authorList>
            <person name="Lovell J.T."/>
            <person name="Bentley N."/>
            <person name="Bhattarai G."/>
            <person name="Jenkins J.W."/>
            <person name="Sreedasyam A."/>
            <person name="Alarcon Y."/>
            <person name="Bock C."/>
            <person name="Boston L."/>
            <person name="Carlson J."/>
            <person name="Cervantes K."/>
            <person name="Clermont K."/>
            <person name="Krom N."/>
            <person name="Kubenka K."/>
            <person name="Mamidi S."/>
            <person name="Mattison C."/>
            <person name="Monteros M."/>
            <person name="Pisani C."/>
            <person name="Plott C."/>
            <person name="Rajasekar S."/>
            <person name="Rhein H.S."/>
            <person name="Rohla C."/>
            <person name="Song M."/>
            <person name="Hilaire R.S."/>
            <person name="Shu S."/>
            <person name="Wells L."/>
            <person name="Wang X."/>
            <person name="Webber J."/>
            <person name="Heerema R.J."/>
            <person name="Klein P."/>
            <person name="Conner P."/>
            <person name="Grauke L."/>
            <person name="Grimwood J."/>
            <person name="Schmutz J."/>
            <person name="Randall J.J."/>
        </authorList>
    </citation>
    <scope>NUCLEOTIDE SEQUENCE</scope>
    <source>
        <tissue evidence="10">Leaf</tissue>
    </source>
</reference>
<keyword evidence="3" id="KW-0808">Transferase</keyword>
<dbReference type="Pfam" id="PF13639">
    <property type="entry name" value="zf-RING_2"/>
    <property type="match status" value="1"/>
</dbReference>
<evidence type="ECO:0000313" key="11">
    <source>
        <dbReference type="Proteomes" id="UP000811246"/>
    </source>
</evidence>
<keyword evidence="7" id="KW-0862">Zinc</keyword>
<dbReference type="AlphaFoldDB" id="A0A922F7P9"/>
<evidence type="ECO:0000256" key="5">
    <source>
        <dbReference type="ARBA" id="ARBA00022771"/>
    </source>
</evidence>
<evidence type="ECO:0000256" key="2">
    <source>
        <dbReference type="ARBA" id="ARBA00012483"/>
    </source>
</evidence>
<dbReference type="GO" id="GO:0008270">
    <property type="term" value="F:zinc ion binding"/>
    <property type="evidence" value="ECO:0007669"/>
    <property type="project" value="UniProtKB-KW"/>
</dbReference>
<comment type="caution">
    <text evidence="10">The sequence shown here is derived from an EMBL/GenBank/DDBJ whole genome shotgun (WGS) entry which is preliminary data.</text>
</comment>
<feature type="domain" description="RING-type" evidence="9">
    <location>
        <begin position="256"/>
        <end position="297"/>
    </location>
</feature>
<dbReference type="InterPro" id="IPR001841">
    <property type="entry name" value="Znf_RING"/>
</dbReference>
<sequence length="396" mass="45287">MCTYPFFQEQTHIPESHKRTVKFTTEVAMSLSPPRVRNNGSPRTTPLYWCFHCHLAVRIASTNPSEIICPRCNGQFVCEIAANFTEYDRSPDARLVEALALRLDPPIRLFNNTETESRSRPWFWQRNRRSVEDRRDPEAEGITRITSPRNGRWLRRRFGGRENLGLEPGILGRPRTWIVVRPLDPSGPFNPILQPELPVALGVDPRNHRFGPGLDGLMGQLTQNDRPGPSPAPESAINAIPTVQITKDHFINDSNCPVCKDEFKVGGEARELPCKHIYHSDCIVPWLQLHNSCPVCRNELQAPVEDNINEQESTSSESEVSLSRTEEGRRRRLRCLRWSQLANFWHFNARNRRTNQDGDNVDSSRRENVRNDCRSTISACQVNFSLHVEVPHASTT</sequence>
<accession>A0A922F7P9</accession>
<name>A0A922F7P9_CARIL</name>
<dbReference type="EMBL" id="CM031829">
    <property type="protein sequence ID" value="KAG6714768.1"/>
    <property type="molecule type" value="Genomic_DNA"/>
</dbReference>
<dbReference type="CDD" id="cd16667">
    <property type="entry name" value="RING-H2_RNF126-like"/>
    <property type="match status" value="1"/>
</dbReference>
<gene>
    <name evidence="10" type="ORF">I3842_05G218300</name>
</gene>
<evidence type="ECO:0000313" key="10">
    <source>
        <dbReference type="EMBL" id="KAG6714768.1"/>
    </source>
</evidence>
<dbReference type="GO" id="GO:0061630">
    <property type="term" value="F:ubiquitin protein ligase activity"/>
    <property type="evidence" value="ECO:0007669"/>
    <property type="project" value="UniProtKB-EC"/>
</dbReference>
<dbReference type="Pfam" id="PF14369">
    <property type="entry name" value="Zn_ribbon_19"/>
    <property type="match status" value="1"/>
</dbReference>
<evidence type="ECO:0000259" key="9">
    <source>
        <dbReference type="PROSITE" id="PS50089"/>
    </source>
</evidence>
<dbReference type="PANTHER" id="PTHR15710">
    <property type="entry name" value="E3 UBIQUITIN-PROTEIN LIGASE PRAJA"/>
    <property type="match status" value="1"/>
</dbReference>
<dbReference type="PANTHER" id="PTHR15710:SF18">
    <property type="entry name" value="RING-TYPE E3 UBIQUITIN TRANSFERASE"/>
    <property type="match status" value="1"/>
</dbReference>
<organism evidence="10 11">
    <name type="scientific">Carya illinoinensis</name>
    <name type="common">Pecan</name>
    <dbReference type="NCBI Taxonomy" id="32201"/>
    <lineage>
        <taxon>Eukaryota</taxon>
        <taxon>Viridiplantae</taxon>
        <taxon>Streptophyta</taxon>
        <taxon>Embryophyta</taxon>
        <taxon>Tracheophyta</taxon>
        <taxon>Spermatophyta</taxon>
        <taxon>Magnoliopsida</taxon>
        <taxon>eudicotyledons</taxon>
        <taxon>Gunneridae</taxon>
        <taxon>Pentapetalae</taxon>
        <taxon>rosids</taxon>
        <taxon>fabids</taxon>
        <taxon>Fagales</taxon>
        <taxon>Juglandaceae</taxon>
        <taxon>Carya</taxon>
    </lineage>
</organism>
<keyword evidence="6" id="KW-0833">Ubl conjugation pathway</keyword>
<dbReference type="InterPro" id="IPR039525">
    <property type="entry name" value="RNF126-like_zinc-ribbon"/>
</dbReference>
<dbReference type="GO" id="GO:0005737">
    <property type="term" value="C:cytoplasm"/>
    <property type="evidence" value="ECO:0007669"/>
    <property type="project" value="TreeGrafter"/>
</dbReference>
<dbReference type="EC" id="2.3.2.27" evidence="2"/>
<proteinExistence type="predicted"/>
<dbReference type="SMART" id="SM00184">
    <property type="entry name" value="RING"/>
    <property type="match status" value="1"/>
</dbReference>
<evidence type="ECO:0000256" key="7">
    <source>
        <dbReference type="ARBA" id="ARBA00022833"/>
    </source>
</evidence>
<protein>
    <recommendedName>
        <fullName evidence="2">RING-type E3 ubiquitin transferase</fullName>
        <ecNumber evidence="2">2.3.2.27</ecNumber>
    </recommendedName>
</protein>
<evidence type="ECO:0000256" key="8">
    <source>
        <dbReference type="PROSITE-ProRule" id="PRU00175"/>
    </source>
</evidence>
<dbReference type="Proteomes" id="UP000811246">
    <property type="component" value="Chromosome 5"/>
</dbReference>
<evidence type="ECO:0000256" key="1">
    <source>
        <dbReference type="ARBA" id="ARBA00000900"/>
    </source>
</evidence>
<keyword evidence="5 8" id="KW-0863">Zinc-finger</keyword>
<dbReference type="FunFam" id="3.30.40.10:FF:000022">
    <property type="entry name" value="E3 ubiquitin-protein ligase RING1-like"/>
    <property type="match status" value="1"/>
</dbReference>
<evidence type="ECO:0000256" key="6">
    <source>
        <dbReference type="ARBA" id="ARBA00022786"/>
    </source>
</evidence>
<dbReference type="PROSITE" id="PS50089">
    <property type="entry name" value="ZF_RING_2"/>
    <property type="match status" value="1"/>
</dbReference>
<comment type="catalytic activity">
    <reaction evidence="1">
        <text>S-ubiquitinyl-[E2 ubiquitin-conjugating enzyme]-L-cysteine + [acceptor protein]-L-lysine = [E2 ubiquitin-conjugating enzyme]-L-cysteine + N(6)-ubiquitinyl-[acceptor protein]-L-lysine.</text>
        <dbReference type="EC" id="2.3.2.27"/>
    </reaction>
</comment>